<dbReference type="Proteomes" id="UP000002640">
    <property type="component" value="Unassembled WGS sequence"/>
</dbReference>
<keyword evidence="3" id="KW-1185">Reference proteome</keyword>
<dbReference type="KEGG" id="psoj:PHYSODRAFT_306667"/>
<evidence type="ECO:0008006" key="4">
    <source>
        <dbReference type="Google" id="ProtNLM"/>
    </source>
</evidence>
<evidence type="ECO:0000313" key="2">
    <source>
        <dbReference type="EMBL" id="EGZ07501.1"/>
    </source>
</evidence>
<evidence type="ECO:0000256" key="1">
    <source>
        <dbReference type="SAM" id="MobiDB-lite"/>
    </source>
</evidence>
<gene>
    <name evidence="2" type="ORF">PHYSODRAFT_306667</name>
</gene>
<feature type="region of interest" description="Disordered" evidence="1">
    <location>
        <begin position="32"/>
        <end position="54"/>
    </location>
</feature>
<organism evidence="2 3">
    <name type="scientific">Phytophthora sojae (strain P6497)</name>
    <name type="common">Soybean stem and root rot agent</name>
    <name type="synonym">Phytophthora megasperma f. sp. glycines</name>
    <dbReference type="NCBI Taxonomy" id="1094619"/>
    <lineage>
        <taxon>Eukaryota</taxon>
        <taxon>Sar</taxon>
        <taxon>Stramenopiles</taxon>
        <taxon>Oomycota</taxon>
        <taxon>Peronosporomycetes</taxon>
        <taxon>Peronosporales</taxon>
        <taxon>Peronosporaceae</taxon>
        <taxon>Phytophthora</taxon>
    </lineage>
</organism>
<dbReference type="InParanoid" id="G5AA72"/>
<sequence>MDFKLKNIRIVIFACILVHNFLRDHCVDDMGADLRRDDDDPFEESDDEEGGDDIIEFDFESGDEWRAWMARAIWDEYVEMRAGETASAAEDTEYSPEEMGEEDACTPSLADPESSDSTDTSSATGSDDSGLPGEDGDASME</sequence>
<feature type="compositionally biased region" description="Low complexity" evidence="1">
    <location>
        <begin position="115"/>
        <end position="130"/>
    </location>
</feature>
<dbReference type="GeneID" id="20642767"/>
<feature type="compositionally biased region" description="Acidic residues" evidence="1">
    <location>
        <begin position="90"/>
        <end position="104"/>
    </location>
</feature>
<accession>G5AA72</accession>
<name>G5AA72_PHYSP</name>
<dbReference type="AlphaFoldDB" id="G5AA72"/>
<feature type="region of interest" description="Disordered" evidence="1">
    <location>
        <begin position="84"/>
        <end position="141"/>
    </location>
</feature>
<evidence type="ECO:0000313" key="3">
    <source>
        <dbReference type="Proteomes" id="UP000002640"/>
    </source>
</evidence>
<dbReference type="EMBL" id="JH159162">
    <property type="protein sequence ID" value="EGZ07501.1"/>
    <property type="molecule type" value="Genomic_DNA"/>
</dbReference>
<proteinExistence type="predicted"/>
<protein>
    <recommendedName>
        <fullName evidence="4">DDE Tnp4 domain-containing protein</fullName>
    </recommendedName>
</protein>
<feature type="compositionally biased region" description="Acidic residues" evidence="1">
    <location>
        <begin position="39"/>
        <end position="54"/>
    </location>
</feature>
<reference evidence="2 3" key="1">
    <citation type="journal article" date="2006" name="Science">
        <title>Phytophthora genome sequences uncover evolutionary origins and mechanisms of pathogenesis.</title>
        <authorList>
            <person name="Tyler B.M."/>
            <person name="Tripathy S."/>
            <person name="Zhang X."/>
            <person name="Dehal P."/>
            <person name="Jiang R.H."/>
            <person name="Aerts A."/>
            <person name="Arredondo F.D."/>
            <person name="Baxter L."/>
            <person name="Bensasson D."/>
            <person name="Beynon J.L."/>
            <person name="Chapman J."/>
            <person name="Damasceno C.M."/>
            <person name="Dorrance A.E."/>
            <person name="Dou D."/>
            <person name="Dickerman A.W."/>
            <person name="Dubchak I.L."/>
            <person name="Garbelotto M."/>
            <person name="Gijzen M."/>
            <person name="Gordon S.G."/>
            <person name="Govers F."/>
            <person name="Grunwald N.J."/>
            <person name="Huang W."/>
            <person name="Ivors K.L."/>
            <person name="Jones R.W."/>
            <person name="Kamoun S."/>
            <person name="Krampis K."/>
            <person name="Lamour K.H."/>
            <person name="Lee M.K."/>
            <person name="McDonald W.H."/>
            <person name="Medina M."/>
            <person name="Meijer H.J."/>
            <person name="Nordberg E.K."/>
            <person name="Maclean D.J."/>
            <person name="Ospina-Giraldo M.D."/>
            <person name="Morris P.F."/>
            <person name="Phuntumart V."/>
            <person name="Putnam N.H."/>
            <person name="Rash S."/>
            <person name="Rose J.K."/>
            <person name="Sakihama Y."/>
            <person name="Salamov A.A."/>
            <person name="Savidor A."/>
            <person name="Scheuring C.F."/>
            <person name="Smith B.M."/>
            <person name="Sobral B.W."/>
            <person name="Terry A."/>
            <person name="Torto-Alalibo T.A."/>
            <person name="Win J."/>
            <person name="Xu Z."/>
            <person name="Zhang H."/>
            <person name="Grigoriev I.V."/>
            <person name="Rokhsar D.S."/>
            <person name="Boore J.L."/>
        </authorList>
    </citation>
    <scope>NUCLEOTIDE SEQUENCE [LARGE SCALE GENOMIC DNA]</scope>
    <source>
        <strain evidence="2 3">P6497</strain>
    </source>
</reference>
<dbReference type="RefSeq" id="XP_009537067.1">
    <property type="nucleotide sequence ID" value="XM_009538772.1"/>
</dbReference>